<evidence type="ECO:0000313" key="1">
    <source>
        <dbReference type="EMBL" id="MFC7070607.1"/>
    </source>
</evidence>
<dbReference type="AlphaFoldDB" id="A0ABD5WBG8"/>
<evidence type="ECO:0000313" key="2">
    <source>
        <dbReference type="Proteomes" id="UP001596461"/>
    </source>
</evidence>
<dbReference type="RefSeq" id="WP_390210843.1">
    <property type="nucleotide sequence ID" value="NZ_JBHTAH010000012.1"/>
</dbReference>
<dbReference type="Proteomes" id="UP001596461">
    <property type="component" value="Unassembled WGS sequence"/>
</dbReference>
<accession>A0ABD5WBG8</accession>
<keyword evidence="2" id="KW-1185">Reference proteome</keyword>
<organism evidence="1 2">
    <name type="scientific">Halobaculum lipolyticum</name>
    <dbReference type="NCBI Taxonomy" id="3032001"/>
    <lineage>
        <taxon>Archaea</taxon>
        <taxon>Methanobacteriati</taxon>
        <taxon>Methanobacteriota</taxon>
        <taxon>Stenosarchaea group</taxon>
        <taxon>Halobacteria</taxon>
        <taxon>Halobacteriales</taxon>
        <taxon>Haloferacaceae</taxon>
        <taxon>Halobaculum</taxon>
    </lineage>
</organism>
<sequence length="408" mass="45791">MDHHTFTEQYLAIIRDTLRISENDDGQLTYHWDKDTADELTRRLENHLDIYTESAIASAREHAEKELYSYHFGLSPNLNETLKYAPLYTDHVVLQDIVYRTLRGRQQTSEQQLKNSVMSYVNNIVQWEPLIEAGHISILPSPHLWSEPIREYLDTIETGEKRVCTQPLLATDRLNTKPFTDAPRYSNQLTHMATGATQLMEAAQTGDIELVNNGGWDQFDTTQEARVLSVGSQLFGTHNDSKADLYYMTGASYEDVIELATEFDGFRSCYDDIIRDLVNSEGGEVEELVAKAPEKIAADYKDIKQRLQLKRAGLSAATGIGGLAITLPVFVNVSPEDLLTTSYLLSSSMNWEELLNAVITAAGGVTGTAALRDLAQNLTSDEHDFHMVMSELERASTNNSHVESLRPI</sequence>
<reference evidence="1 2" key="1">
    <citation type="journal article" date="2019" name="Int. J. Syst. Evol. Microbiol.">
        <title>The Global Catalogue of Microorganisms (GCM) 10K type strain sequencing project: providing services to taxonomists for standard genome sequencing and annotation.</title>
        <authorList>
            <consortium name="The Broad Institute Genomics Platform"/>
            <consortium name="The Broad Institute Genome Sequencing Center for Infectious Disease"/>
            <person name="Wu L."/>
            <person name="Ma J."/>
        </authorList>
    </citation>
    <scope>NUCLEOTIDE SEQUENCE [LARGE SCALE GENOMIC DNA]</scope>
    <source>
        <strain evidence="1 2">DT31</strain>
    </source>
</reference>
<dbReference type="EMBL" id="JBHTAH010000012">
    <property type="protein sequence ID" value="MFC7070607.1"/>
    <property type="molecule type" value="Genomic_DNA"/>
</dbReference>
<name>A0ABD5WBG8_9EURY</name>
<gene>
    <name evidence="1" type="ORF">ACFQL9_13215</name>
</gene>
<comment type="caution">
    <text evidence="1">The sequence shown here is derived from an EMBL/GenBank/DDBJ whole genome shotgun (WGS) entry which is preliminary data.</text>
</comment>
<protein>
    <submittedName>
        <fullName evidence="1">Uncharacterized protein</fullName>
    </submittedName>
</protein>
<proteinExistence type="predicted"/>